<dbReference type="GO" id="GO:0008270">
    <property type="term" value="F:zinc ion binding"/>
    <property type="evidence" value="ECO:0007669"/>
    <property type="project" value="UniProtKB-KW"/>
</dbReference>
<sequence length="531" mass="59352">MEDKPPAPFPPLTADPAHPAGDPSASGSSVRMLSPAGSPSAASRSPTRMPDPKPACQYCGINNPACMARCNYPTCHKWFCNTPGSNTLSHIVKHLVHFGHKEWNLHEDNPLGDEVLECCYCNCKNILALGFAPLNEEKTIALACYSCAMSMLGEKPADMEWHPIVDNGSFLPWLVEVPSKEDHHQVNDEEIKELEVLWEDNHDLFGENLHDDVQPVMAKSAVPTDFYSCLQYQQIFSQLINFEGAYSKVMNESVSKESIDISWCMGRNYKWVAYFEWPKEDTRPRLLMGDIVRLRHSRENSSASIWQALGHVINLKHGMVAVELHENKEVAHQLKLTLLPRNFGVPGVPKLKLLNNSQFLAVTSALQRPLSLIQGIPGTGRSITAAAIIYHIVQSRNGKVLVCAPTAHDVDKLTGLIQSIGLKVVMLCSRYRESIAHSIQCLTLQYKVLKSCTSEEGELNNLRVKDEQGTLSLNDMQRYEHLRERDRENEIIMKGEQGSSVLIYDSTHATEPECLIPIVHGAEKVPSNKLF</sequence>
<reference evidence="14 15" key="1">
    <citation type="journal article" date="2019" name="Sci. Rep.">
        <title>A high-quality genome of Eragrostis curvula grass provides insights into Poaceae evolution and supports new strategies to enhance forage quality.</title>
        <authorList>
            <person name="Carballo J."/>
            <person name="Santos B.A.C.M."/>
            <person name="Zappacosta D."/>
            <person name="Garbus I."/>
            <person name="Selva J.P."/>
            <person name="Gallo C.A."/>
            <person name="Diaz A."/>
            <person name="Albertini E."/>
            <person name="Caccamo M."/>
            <person name="Echenique V."/>
        </authorList>
    </citation>
    <scope>NUCLEOTIDE SEQUENCE [LARGE SCALE GENOMIC DNA]</scope>
    <source>
        <strain evidence="15">cv. Victoria</strain>
        <tissue evidence="14">Leaf</tissue>
    </source>
</reference>
<dbReference type="Pfam" id="PF18141">
    <property type="entry name" value="UPF1_1B_dom"/>
    <property type="match status" value="1"/>
</dbReference>
<evidence type="ECO:0000256" key="4">
    <source>
        <dbReference type="ARBA" id="ARBA00022723"/>
    </source>
</evidence>
<proteinExistence type="inferred from homology"/>
<evidence type="ECO:0000256" key="8">
    <source>
        <dbReference type="ARBA" id="ARBA00022806"/>
    </source>
</evidence>
<evidence type="ECO:0000256" key="6">
    <source>
        <dbReference type="ARBA" id="ARBA00022771"/>
    </source>
</evidence>
<evidence type="ECO:0000313" key="14">
    <source>
        <dbReference type="EMBL" id="TVU47427.1"/>
    </source>
</evidence>
<comment type="similarity">
    <text evidence="2">Belongs to the DNA2/NAM7 helicase family.</text>
</comment>
<comment type="subcellular location">
    <subcellularLocation>
        <location evidence="1">Cytoplasm</location>
    </subcellularLocation>
</comment>
<dbReference type="AlphaFoldDB" id="A0A5J9WHS6"/>
<dbReference type="CDD" id="cd21400">
    <property type="entry name" value="ZBD_UPF1-like"/>
    <property type="match status" value="1"/>
</dbReference>
<dbReference type="GO" id="GO:0005737">
    <property type="term" value="C:cytoplasm"/>
    <property type="evidence" value="ECO:0007669"/>
    <property type="project" value="UniProtKB-SubCell"/>
</dbReference>
<evidence type="ECO:0000256" key="12">
    <source>
        <dbReference type="SAM" id="MobiDB-lite"/>
    </source>
</evidence>
<dbReference type="InterPro" id="IPR027417">
    <property type="entry name" value="P-loop_NTPase"/>
</dbReference>
<dbReference type="InterPro" id="IPR041677">
    <property type="entry name" value="DNA2/NAM7_AAA_11"/>
</dbReference>
<comment type="caution">
    <text evidence="14">The sequence shown here is derived from an EMBL/GenBank/DDBJ whole genome shotgun (WGS) entry which is preliminary data.</text>
</comment>
<dbReference type="GO" id="GO:0016787">
    <property type="term" value="F:hydrolase activity"/>
    <property type="evidence" value="ECO:0007669"/>
    <property type="project" value="UniProtKB-KW"/>
</dbReference>
<dbReference type="GO" id="GO:0005524">
    <property type="term" value="F:ATP binding"/>
    <property type="evidence" value="ECO:0007669"/>
    <property type="project" value="UniProtKB-KW"/>
</dbReference>
<comment type="caution">
    <text evidence="11">Lacks conserved residue(s) required for the propagation of feature annotation.</text>
</comment>
<dbReference type="InterPro" id="IPR018999">
    <property type="entry name" value="UPF1_CH/ZBD"/>
</dbReference>
<evidence type="ECO:0000313" key="15">
    <source>
        <dbReference type="Proteomes" id="UP000324897"/>
    </source>
</evidence>
<dbReference type="GO" id="GO:0000184">
    <property type="term" value="P:nuclear-transcribed mRNA catabolic process, nonsense-mediated decay"/>
    <property type="evidence" value="ECO:0007669"/>
    <property type="project" value="InterPro"/>
</dbReference>
<evidence type="ECO:0000256" key="1">
    <source>
        <dbReference type="ARBA" id="ARBA00004496"/>
    </source>
</evidence>
<keyword evidence="3" id="KW-0963">Cytoplasm</keyword>
<keyword evidence="15" id="KW-1185">Reference proteome</keyword>
<keyword evidence="10" id="KW-0067">ATP-binding</keyword>
<keyword evidence="5" id="KW-0547">Nucleotide-binding</keyword>
<dbReference type="InterPro" id="IPR040812">
    <property type="entry name" value="UPF1_1B_dom"/>
</dbReference>
<evidence type="ECO:0000256" key="5">
    <source>
        <dbReference type="ARBA" id="ARBA00022741"/>
    </source>
</evidence>
<evidence type="ECO:0000256" key="2">
    <source>
        <dbReference type="ARBA" id="ARBA00007913"/>
    </source>
</evidence>
<evidence type="ECO:0000256" key="10">
    <source>
        <dbReference type="ARBA" id="ARBA00022840"/>
    </source>
</evidence>
<keyword evidence="4" id="KW-0479">Metal-binding</keyword>
<dbReference type="PANTHER" id="PTHR10887:SF364">
    <property type="entry name" value="REGULATOR OF NONSENSE TRANSCRIPTS 1"/>
    <property type="match status" value="1"/>
</dbReference>
<evidence type="ECO:0000256" key="9">
    <source>
        <dbReference type="ARBA" id="ARBA00022833"/>
    </source>
</evidence>
<name>A0A5J9WHS6_9POAL</name>
<dbReference type="Gene3D" id="3.40.50.300">
    <property type="entry name" value="P-loop containing nucleotide triphosphate hydrolases"/>
    <property type="match status" value="1"/>
</dbReference>
<gene>
    <name evidence="14" type="ORF">EJB05_07030</name>
</gene>
<keyword evidence="8" id="KW-0347">Helicase</keyword>
<keyword evidence="6" id="KW-0863">Zinc-finger</keyword>
<dbReference type="SUPFAM" id="SSF52540">
    <property type="entry name" value="P-loop containing nucleoside triphosphate hydrolases"/>
    <property type="match status" value="1"/>
</dbReference>
<accession>A0A5J9WHS6</accession>
<dbReference type="InterPro" id="IPR045055">
    <property type="entry name" value="DNA2/NAM7-like"/>
</dbReference>
<evidence type="ECO:0000256" key="7">
    <source>
        <dbReference type="ARBA" id="ARBA00022801"/>
    </source>
</evidence>
<dbReference type="PANTHER" id="PTHR10887">
    <property type="entry name" value="DNA2/NAM7 HELICASE FAMILY"/>
    <property type="match status" value="1"/>
</dbReference>
<feature type="compositionally biased region" description="Low complexity" evidence="12">
    <location>
        <begin position="34"/>
        <end position="46"/>
    </location>
</feature>
<dbReference type="OrthoDB" id="6513042at2759"/>
<keyword evidence="9" id="KW-0862">Zinc</keyword>
<dbReference type="Pfam" id="PF09416">
    <property type="entry name" value="UPF1_Zn_bind"/>
    <property type="match status" value="1"/>
</dbReference>
<evidence type="ECO:0000259" key="13">
    <source>
        <dbReference type="PROSITE" id="PS51997"/>
    </source>
</evidence>
<feature type="compositionally biased region" description="Pro residues" evidence="12">
    <location>
        <begin position="1"/>
        <end position="13"/>
    </location>
</feature>
<dbReference type="Gramene" id="TVU47427">
    <property type="protein sequence ID" value="TVU47427"/>
    <property type="gene ID" value="EJB05_07030"/>
</dbReference>
<protein>
    <recommendedName>
        <fullName evidence="13">Upf1 domain-containing protein</fullName>
    </recommendedName>
</protein>
<dbReference type="GO" id="GO:0003724">
    <property type="term" value="F:RNA helicase activity"/>
    <property type="evidence" value="ECO:0007669"/>
    <property type="project" value="InterPro"/>
</dbReference>
<dbReference type="Pfam" id="PF13086">
    <property type="entry name" value="AAA_11"/>
    <property type="match status" value="1"/>
</dbReference>
<keyword evidence="7" id="KW-0378">Hydrolase</keyword>
<dbReference type="EMBL" id="RWGY01000004">
    <property type="protein sequence ID" value="TVU47427.1"/>
    <property type="molecule type" value="Genomic_DNA"/>
</dbReference>
<evidence type="ECO:0000256" key="11">
    <source>
        <dbReference type="PROSITE-ProRule" id="PRU01341"/>
    </source>
</evidence>
<evidence type="ECO:0000256" key="3">
    <source>
        <dbReference type="ARBA" id="ARBA00022490"/>
    </source>
</evidence>
<dbReference type="Proteomes" id="UP000324897">
    <property type="component" value="Chromosome 5"/>
</dbReference>
<dbReference type="CDD" id="cd21407">
    <property type="entry name" value="1B_UPF1-like"/>
    <property type="match status" value="1"/>
</dbReference>
<dbReference type="GO" id="GO:0003723">
    <property type="term" value="F:RNA binding"/>
    <property type="evidence" value="ECO:0007669"/>
    <property type="project" value="InterPro"/>
</dbReference>
<feature type="region of interest" description="Disordered" evidence="12">
    <location>
        <begin position="1"/>
        <end position="51"/>
    </location>
</feature>
<organism evidence="14 15">
    <name type="scientific">Eragrostis curvula</name>
    <name type="common">weeping love grass</name>
    <dbReference type="NCBI Taxonomy" id="38414"/>
    <lineage>
        <taxon>Eukaryota</taxon>
        <taxon>Viridiplantae</taxon>
        <taxon>Streptophyta</taxon>
        <taxon>Embryophyta</taxon>
        <taxon>Tracheophyta</taxon>
        <taxon>Spermatophyta</taxon>
        <taxon>Magnoliopsida</taxon>
        <taxon>Liliopsida</taxon>
        <taxon>Poales</taxon>
        <taxon>Poaceae</taxon>
        <taxon>PACMAD clade</taxon>
        <taxon>Chloridoideae</taxon>
        <taxon>Eragrostideae</taxon>
        <taxon>Eragrostidinae</taxon>
        <taxon>Eragrostis</taxon>
    </lineage>
</organism>
<feature type="domain" description="Upf1" evidence="13">
    <location>
        <begin position="48"/>
        <end position="201"/>
    </location>
</feature>
<dbReference type="PROSITE" id="PS51997">
    <property type="entry name" value="UPF1_CH_RICH"/>
    <property type="match status" value="1"/>
</dbReference>
<dbReference type="Gene3D" id="2.40.30.230">
    <property type="match status" value="1"/>
</dbReference>